<sequence length="83" mass="9640">MNVSESMTLCTVKTTQRPHYDEIVQKLSQCCYWCKQTLGLQLFKGFQMAITIANQELTFELKDLSSEKTPTYFFDLVEQHPLA</sequence>
<dbReference type="Proteomes" id="UP001236507">
    <property type="component" value="Unassembled WGS sequence"/>
</dbReference>
<organism evidence="1 2">
    <name type="scientific">Flectobacillus roseus</name>
    <dbReference type="NCBI Taxonomy" id="502259"/>
    <lineage>
        <taxon>Bacteria</taxon>
        <taxon>Pseudomonadati</taxon>
        <taxon>Bacteroidota</taxon>
        <taxon>Cytophagia</taxon>
        <taxon>Cytophagales</taxon>
        <taxon>Flectobacillaceae</taxon>
        <taxon>Flectobacillus</taxon>
    </lineage>
</organism>
<name>A0ABT6YBB1_9BACT</name>
<dbReference type="RefSeq" id="WP_283345447.1">
    <property type="nucleotide sequence ID" value="NZ_JASHIF010000014.1"/>
</dbReference>
<gene>
    <name evidence="1" type="ORF">QM524_16755</name>
</gene>
<accession>A0ABT6YBB1</accession>
<dbReference type="EMBL" id="JASHIF010000014">
    <property type="protein sequence ID" value="MDI9860869.1"/>
    <property type="molecule type" value="Genomic_DNA"/>
</dbReference>
<comment type="caution">
    <text evidence="1">The sequence shown here is derived from an EMBL/GenBank/DDBJ whole genome shotgun (WGS) entry which is preliminary data.</text>
</comment>
<protein>
    <submittedName>
        <fullName evidence="1">Uncharacterized protein</fullName>
    </submittedName>
</protein>
<proteinExistence type="predicted"/>
<evidence type="ECO:0000313" key="1">
    <source>
        <dbReference type="EMBL" id="MDI9860869.1"/>
    </source>
</evidence>
<reference evidence="1 2" key="1">
    <citation type="submission" date="2023-05" db="EMBL/GenBank/DDBJ databases">
        <title>Novel species of genus Flectobacillus isolated from stream in China.</title>
        <authorList>
            <person name="Lu H."/>
        </authorList>
    </citation>
    <scope>NUCLEOTIDE SEQUENCE [LARGE SCALE GENOMIC DNA]</scope>
    <source>
        <strain evidence="1 2">KCTC 42575</strain>
    </source>
</reference>
<keyword evidence="2" id="KW-1185">Reference proteome</keyword>
<evidence type="ECO:0000313" key="2">
    <source>
        <dbReference type="Proteomes" id="UP001236507"/>
    </source>
</evidence>